<dbReference type="EMBL" id="LNIX01000070">
    <property type="protein sequence ID" value="OXA36849.1"/>
    <property type="molecule type" value="Genomic_DNA"/>
</dbReference>
<sequence length="224" mass="25341">MGGNPVWTEPWLGWMDQARDPKDGFLPTRGLYQVAHLCLATRAARCVAPFGEKKCLCVSIHCSACPLSPRPFTMSQLGGYRDDNEVSVPCGKTRKRLHNQKKHTHFHGKADPGIYQLSGHIPLVNANNCHFRSIGRIGIFDSALFWLGTRMNYFKVSFDLKPRTSKIWPWSEREWKHEAQAEIPSRTTTRWSKCLPWVATCSSTRVGIFASPNSVPFLLEALIT</sequence>
<dbReference type="AlphaFoldDB" id="A0A226CVD4"/>
<proteinExistence type="predicted"/>
<keyword evidence="2" id="KW-1185">Reference proteome</keyword>
<comment type="caution">
    <text evidence="1">The sequence shown here is derived from an EMBL/GenBank/DDBJ whole genome shotgun (WGS) entry which is preliminary data.</text>
</comment>
<evidence type="ECO:0000313" key="1">
    <source>
        <dbReference type="EMBL" id="OXA36849.1"/>
    </source>
</evidence>
<evidence type="ECO:0000313" key="2">
    <source>
        <dbReference type="Proteomes" id="UP000198287"/>
    </source>
</evidence>
<accession>A0A226CVD4</accession>
<organism evidence="1 2">
    <name type="scientific">Folsomia candida</name>
    <name type="common">Springtail</name>
    <dbReference type="NCBI Taxonomy" id="158441"/>
    <lineage>
        <taxon>Eukaryota</taxon>
        <taxon>Metazoa</taxon>
        <taxon>Ecdysozoa</taxon>
        <taxon>Arthropoda</taxon>
        <taxon>Hexapoda</taxon>
        <taxon>Collembola</taxon>
        <taxon>Entomobryomorpha</taxon>
        <taxon>Isotomoidea</taxon>
        <taxon>Isotomidae</taxon>
        <taxon>Proisotominae</taxon>
        <taxon>Folsomia</taxon>
    </lineage>
</organism>
<name>A0A226CVD4_FOLCA</name>
<gene>
    <name evidence="1" type="ORF">Fcan01_28370</name>
</gene>
<protein>
    <submittedName>
        <fullName evidence="1">Uncharacterized protein</fullName>
    </submittedName>
</protein>
<reference evidence="1 2" key="1">
    <citation type="submission" date="2015-12" db="EMBL/GenBank/DDBJ databases">
        <title>The genome of Folsomia candida.</title>
        <authorList>
            <person name="Faddeeva A."/>
            <person name="Derks M.F."/>
            <person name="Anvar Y."/>
            <person name="Smit S."/>
            <person name="Van Straalen N."/>
            <person name="Roelofs D."/>
        </authorList>
    </citation>
    <scope>NUCLEOTIDE SEQUENCE [LARGE SCALE GENOMIC DNA]</scope>
    <source>
        <strain evidence="1 2">VU population</strain>
        <tissue evidence="1">Whole body</tissue>
    </source>
</reference>
<dbReference type="Proteomes" id="UP000198287">
    <property type="component" value="Unassembled WGS sequence"/>
</dbReference>